<dbReference type="GO" id="GO:0003964">
    <property type="term" value="F:RNA-directed DNA polymerase activity"/>
    <property type="evidence" value="ECO:0007669"/>
    <property type="project" value="UniProtKB-EC"/>
</dbReference>
<feature type="domain" description="Integrase catalytic" evidence="2">
    <location>
        <begin position="48"/>
        <end position="156"/>
    </location>
</feature>
<dbReference type="GO" id="GO:0015074">
    <property type="term" value="P:DNA integration"/>
    <property type="evidence" value="ECO:0007669"/>
    <property type="project" value="InterPro"/>
</dbReference>
<organism evidence="3 4">
    <name type="scientific">Araneus ventricosus</name>
    <name type="common">Orbweaver spider</name>
    <name type="synonym">Epeira ventricosa</name>
    <dbReference type="NCBI Taxonomy" id="182803"/>
    <lineage>
        <taxon>Eukaryota</taxon>
        <taxon>Metazoa</taxon>
        <taxon>Ecdysozoa</taxon>
        <taxon>Arthropoda</taxon>
        <taxon>Chelicerata</taxon>
        <taxon>Arachnida</taxon>
        <taxon>Araneae</taxon>
        <taxon>Araneomorphae</taxon>
        <taxon>Entelegynae</taxon>
        <taxon>Araneoidea</taxon>
        <taxon>Araneidae</taxon>
        <taxon>Araneus</taxon>
    </lineage>
</organism>
<feature type="non-terminal residue" evidence="3">
    <location>
        <position position="1"/>
    </location>
</feature>
<name>A0A4Y2TKG5_ARAVE</name>
<evidence type="ECO:0000313" key="3">
    <source>
        <dbReference type="EMBL" id="GBO00521.1"/>
    </source>
</evidence>
<dbReference type="EC" id="2.7.7.49" evidence="1"/>
<dbReference type="InterPro" id="IPR012337">
    <property type="entry name" value="RNaseH-like_sf"/>
</dbReference>
<dbReference type="Pfam" id="PF00665">
    <property type="entry name" value="rve"/>
    <property type="match status" value="1"/>
</dbReference>
<protein>
    <recommendedName>
        <fullName evidence="1">RNA-directed DNA polymerase</fullName>
        <ecNumber evidence="1">2.7.7.49</ecNumber>
    </recommendedName>
</protein>
<dbReference type="Pfam" id="PF17921">
    <property type="entry name" value="Integrase_H2C2"/>
    <property type="match status" value="1"/>
</dbReference>
<dbReference type="PANTHER" id="PTHR37984:SF15">
    <property type="entry name" value="INTEGRASE CATALYTIC DOMAIN-CONTAINING PROTEIN"/>
    <property type="match status" value="1"/>
</dbReference>
<comment type="caution">
    <text evidence="3">The sequence shown here is derived from an EMBL/GenBank/DDBJ whole genome shotgun (WGS) entry which is preliminary data.</text>
</comment>
<dbReference type="Gene3D" id="1.10.340.70">
    <property type="match status" value="1"/>
</dbReference>
<evidence type="ECO:0000256" key="1">
    <source>
        <dbReference type="ARBA" id="ARBA00012493"/>
    </source>
</evidence>
<dbReference type="InterPro" id="IPR036397">
    <property type="entry name" value="RNaseH_sf"/>
</dbReference>
<dbReference type="PANTHER" id="PTHR37984">
    <property type="entry name" value="PROTEIN CBG26694"/>
    <property type="match status" value="1"/>
</dbReference>
<dbReference type="Gene3D" id="3.30.420.10">
    <property type="entry name" value="Ribonuclease H-like superfamily/Ribonuclease H"/>
    <property type="match status" value="1"/>
</dbReference>
<reference evidence="3 4" key="1">
    <citation type="journal article" date="2019" name="Sci. Rep.">
        <title>Orb-weaving spider Araneus ventricosus genome elucidates the spidroin gene catalogue.</title>
        <authorList>
            <person name="Kono N."/>
            <person name="Nakamura H."/>
            <person name="Ohtoshi R."/>
            <person name="Moran D.A.P."/>
            <person name="Shinohara A."/>
            <person name="Yoshida Y."/>
            <person name="Fujiwara M."/>
            <person name="Mori M."/>
            <person name="Tomita M."/>
            <person name="Arakawa K."/>
        </authorList>
    </citation>
    <scope>NUCLEOTIDE SEQUENCE [LARGE SCALE GENOMIC DNA]</scope>
</reference>
<dbReference type="Proteomes" id="UP000499080">
    <property type="component" value="Unassembled WGS sequence"/>
</dbReference>
<accession>A0A4Y2TKG5</accession>
<dbReference type="PROSITE" id="PS50994">
    <property type="entry name" value="INTEGRASE"/>
    <property type="match status" value="1"/>
</dbReference>
<dbReference type="GO" id="GO:0003676">
    <property type="term" value="F:nucleic acid binding"/>
    <property type="evidence" value="ECO:0007669"/>
    <property type="project" value="InterPro"/>
</dbReference>
<dbReference type="OrthoDB" id="6434924at2759"/>
<dbReference type="SUPFAM" id="SSF53098">
    <property type="entry name" value="Ribonuclease H-like"/>
    <property type="match status" value="1"/>
</dbReference>
<dbReference type="InterPro" id="IPR041588">
    <property type="entry name" value="Integrase_H2C2"/>
</dbReference>
<proteinExistence type="predicted"/>
<evidence type="ECO:0000313" key="4">
    <source>
        <dbReference type="Proteomes" id="UP000499080"/>
    </source>
</evidence>
<sequence length="156" mass="18153">IRSTVKQLAIRFIWPSINKQVKEWAQACINCQKAKVTRHSKSKFAQFQEVDTRFSIVHIDLIGPMPLSNGQVYCLTCIDWFTCWMEAIPLPEITEEMVSKAFYEHWLCRFGVRTRIITDQGRQFEAQLFLNLAVIYGAKVQHTTPYHSQSNGTIER</sequence>
<keyword evidence="4" id="KW-1185">Reference proteome</keyword>
<dbReference type="AlphaFoldDB" id="A0A4Y2TKG5"/>
<dbReference type="EMBL" id="BGPR01029001">
    <property type="protein sequence ID" value="GBO00521.1"/>
    <property type="molecule type" value="Genomic_DNA"/>
</dbReference>
<evidence type="ECO:0000259" key="2">
    <source>
        <dbReference type="PROSITE" id="PS50994"/>
    </source>
</evidence>
<gene>
    <name evidence="3" type="ORF">AVEN_157702_1</name>
</gene>
<dbReference type="InterPro" id="IPR001584">
    <property type="entry name" value="Integrase_cat-core"/>
</dbReference>
<dbReference type="InterPro" id="IPR050951">
    <property type="entry name" value="Retrovirus_Pol_polyprotein"/>
</dbReference>